<dbReference type="CDD" id="cd00156">
    <property type="entry name" value="REC"/>
    <property type="match status" value="2"/>
</dbReference>
<evidence type="ECO:0000256" key="1">
    <source>
        <dbReference type="ARBA" id="ARBA00012528"/>
    </source>
</evidence>
<dbReference type="RefSeq" id="WP_302720933.1">
    <property type="nucleotide sequence ID" value="NZ_JAULRU010000220.1"/>
</dbReference>
<feature type="domain" description="HPt" evidence="9">
    <location>
        <begin position="13"/>
        <end position="115"/>
    </location>
</feature>
<evidence type="ECO:0000256" key="4">
    <source>
        <dbReference type="PROSITE-ProRule" id="PRU00110"/>
    </source>
</evidence>
<dbReference type="InterPro" id="IPR043128">
    <property type="entry name" value="Rev_trsase/Diguanyl_cyclase"/>
</dbReference>
<dbReference type="GO" id="GO:0052621">
    <property type="term" value="F:diguanylate cyclase activity"/>
    <property type="evidence" value="ECO:0007669"/>
    <property type="project" value="UniProtKB-EC"/>
</dbReference>
<evidence type="ECO:0000256" key="5">
    <source>
        <dbReference type="PROSITE-ProRule" id="PRU00169"/>
    </source>
</evidence>
<dbReference type="InterPro" id="IPR000160">
    <property type="entry name" value="GGDEF_dom"/>
</dbReference>
<accession>A0ABU4S2S6</accession>
<dbReference type="Pfam" id="PF00072">
    <property type="entry name" value="Response_reg"/>
    <property type="match status" value="2"/>
</dbReference>
<dbReference type="Pfam" id="PF00990">
    <property type="entry name" value="GGDEF"/>
    <property type="match status" value="1"/>
</dbReference>
<dbReference type="CDD" id="cd01949">
    <property type="entry name" value="GGDEF"/>
    <property type="match status" value="1"/>
</dbReference>
<dbReference type="SUPFAM" id="SSF47226">
    <property type="entry name" value="Histidine-containing phosphotransfer domain, HPT domain"/>
    <property type="match status" value="1"/>
</dbReference>
<dbReference type="SUPFAM" id="SSF52172">
    <property type="entry name" value="CheY-like"/>
    <property type="match status" value="2"/>
</dbReference>
<keyword evidence="11" id="KW-1185">Reference proteome</keyword>
<dbReference type="PANTHER" id="PTHR45138:SF9">
    <property type="entry name" value="DIGUANYLATE CYCLASE DGCM-RELATED"/>
    <property type="match status" value="1"/>
</dbReference>
<proteinExistence type="predicted"/>
<feature type="domain" description="GGDEF" evidence="8">
    <location>
        <begin position="414"/>
        <end position="543"/>
    </location>
</feature>
<evidence type="ECO:0000259" key="9">
    <source>
        <dbReference type="PROSITE" id="PS50894"/>
    </source>
</evidence>
<comment type="catalytic activity">
    <reaction evidence="3">
        <text>2 GTP = 3',3'-c-di-GMP + 2 diphosphate</text>
        <dbReference type="Rhea" id="RHEA:24898"/>
        <dbReference type="ChEBI" id="CHEBI:33019"/>
        <dbReference type="ChEBI" id="CHEBI:37565"/>
        <dbReference type="ChEBI" id="CHEBI:58805"/>
        <dbReference type="EC" id="2.7.7.65"/>
    </reaction>
</comment>
<feature type="region of interest" description="Disordered" evidence="6">
    <location>
        <begin position="109"/>
        <end position="128"/>
    </location>
</feature>
<dbReference type="SMART" id="SM00267">
    <property type="entry name" value="GGDEF"/>
    <property type="match status" value="1"/>
</dbReference>
<feature type="modified residue" description="Phosphohistidine" evidence="4">
    <location>
        <position position="55"/>
    </location>
</feature>
<keyword evidence="10" id="KW-0808">Transferase</keyword>
<feature type="compositionally biased region" description="Basic and acidic residues" evidence="6">
    <location>
        <begin position="112"/>
        <end position="128"/>
    </location>
</feature>
<feature type="modified residue" description="4-aspartylphosphate" evidence="5">
    <location>
        <position position="307"/>
    </location>
</feature>
<dbReference type="EMBL" id="JAXAFO010000032">
    <property type="protein sequence ID" value="MDX6850806.1"/>
    <property type="molecule type" value="Genomic_DNA"/>
</dbReference>
<dbReference type="InterPro" id="IPR029787">
    <property type="entry name" value="Nucleotide_cyclase"/>
</dbReference>
<dbReference type="NCBIfam" id="TIGR00254">
    <property type="entry name" value="GGDEF"/>
    <property type="match status" value="1"/>
</dbReference>
<dbReference type="Pfam" id="PF01627">
    <property type="entry name" value="Hpt"/>
    <property type="match status" value="1"/>
</dbReference>
<dbReference type="Gene3D" id="3.30.70.270">
    <property type="match status" value="1"/>
</dbReference>
<keyword evidence="10" id="KW-0548">Nucleotidyltransferase</keyword>
<dbReference type="PANTHER" id="PTHR45138">
    <property type="entry name" value="REGULATORY COMPONENTS OF SENSORY TRANSDUCTION SYSTEM"/>
    <property type="match status" value="1"/>
</dbReference>
<dbReference type="InterPro" id="IPR011006">
    <property type="entry name" value="CheY-like_superfamily"/>
</dbReference>
<dbReference type="Proteomes" id="UP001273505">
    <property type="component" value="Unassembled WGS sequence"/>
</dbReference>
<dbReference type="PROSITE" id="PS50887">
    <property type="entry name" value="GGDEF"/>
    <property type="match status" value="1"/>
</dbReference>
<gene>
    <name evidence="10" type="ORF">SCD92_15640</name>
</gene>
<dbReference type="PROSITE" id="PS50894">
    <property type="entry name" value="HPT"/>
    <property type="match status" value="1"/>
</dbReference>
<dbReference type="Gene3D" id="3.40.50.2300">
    <property type="match status" value="2"/>
</dbReference>
<feature type="domain" description="Response regulatory" evidence="7">
    <location>
        <begin position="258"/>
        <end position="374"/>
    </location>
</feature>
<evidence type="ECO:0000256" key="3">
    <source>
        <dbReference type="ARBA" id="ARBA00034247"/>
    </source>
</evidence>
<dbReference type="InterPro" id="IPR036641">
    <property type="entry name" value="HPT_dom_sf"/>
</dbReference>
<feature type="modified residue" description="4-aspartylphosphate" evidence="5">
    <location>
        <position position="181"/>
    </location>
</feature>
<dbReference type="CDD" id="cd00088">
    <property type="entry name" value="HPT"/>
    <property type="match status" value="1"/>
</dbReference>
<dbReference type="SUPFAM" id="SSF55073">
    <property type="entry name" value="Nucleotide cyclase"/>
    <property type="match status" value="1"/>
</dbReference>
<keyword evidence="2" id="KW-0902">Two-component regulatory system</keyword>
<dbReference type="PROSITE" id="PS50110">
    <property type="entry name" value="RESPONSE_REGULATORY"/>
    <property type="match status" value="2"/>
</dbReference>
<reference evidence="10 11" key="1">
    <citation type="submission" date="2023-11" db="EMBL/GenBank/DDBJ databases">
        <title>Gilvimarinus fulvus sp. nov., isolated from the surface of Kelp.</title>
        <authorList>
            <person name="Sun Y.Y."/>
            <person name="Gong Y."/>
            <person name="Du Z.J."/>
        </authorList>
    </citation>
    <scope>NUCLEOTIDE SEQUENCE [LARGE SCALE GENOMIC DNA]</scope>
    <source>
        <strain evidence="10 11">SDUM040013</strain>
    </source>
</reference>
<organism evidence="10 11">
    <name type="scientific">Gilvimarinus gilvus</name>
    <dbReference type="NCBI Taxonomy" id="3058038"/>
    <lineage>
        <taxon>Bacteria</taxon>
        <taxon>Pseudomonadati</taxon>
        <taxon>Pseudomonadota</taxon>
        <taxon>Gammaproteobacteria</taxon>
        <taxon>Cellvibrionales</taxon>
        <taxon>Cellvibrionaceae</taxon>
        <taxon>Gilvimarinus</taxon>
    </lineage>
</organism>
<evidence type="ECO:0000259" key="8">
    <source>
        <dbReference type="PROSITE" id="PS50887"/>
    </source>
</evidence>
<dbReference type="SMART" id="SM00448">
    <property type="entry name" value="REC"/>
    <property type="match status" value="2"/>
</dbReference>
<evidence type="ECO:0000313" key="11">
    <source>
        <dbReference type="Proteomes" id="UP001273505"/>
    </source>
</evidence>
<comment type="caution">
    <text evidence="10">The sequence shown here is derived from an EMBL/GenBank/DDBJ whole genome shotgun (WGS) entry which is preliminary data.</text>
</comment>
<evidence type="ECO:0000313" key="10">
    <source>
        <dbReference type="EMBL" id="MDX6850806.1"/>
    </source>
</evidence>
<name>A0ABU4S2S6_9GAMM</name>
<sequence>MSRDSKKSVLEKLAKLRAEYGAHLPVELAKIAGDASKLSEIDDAKLLQELHRRLHKLAGSAGSFGFPNLSQRARELELAIQEWLNVGAPDAITRSQIISNLANLESGIAEPTDTHGRPEGHSAHGPDKRRNTVYVVEDDHHLAREVEAALISFGYDVHHFDQLKDAESAILSRRPDFLIVDVVFEGEQELGPQSIARLQGAVDDPLSVIFISSHDDFETYLSAVRAGAIGYFVKPLDIAEVIDCLESHLNLSQSASYRVLIVDDDELLARHYKLVLEAAGMMVEVVNDPRQVLTAMDSFHPEVVLLDLNLPTCRGYELAQLIRLNPAWLRVAIAYLSSEQDEQAQAFAIRHGGEDFLTKPISDLRLVSAVSVRAARARQLSDAIDRDSLTGLLKHSRIKEQVNIELQRAARQNKPVSVAMIDLDHFKKVNDTYGHPVGDKVIRALSQLLRQRLRKTDSIGRYGGEEFVAVLPECDQDSAVTLLEGIRESFAALGFSVDNKSFNVTLSAGIATAISQSGDVLEAADKALYQAKSSGRNRVAAGK</sequence>
<dbReference type="Gene3D" id="1.20.120.160">
    <property type="entry name" value="HPT domain"/>
    <property type="match status" value="1"/>
</dbReference>
<keyword evidence="5" id="KW-0597">Phosphoprotein</keyword>
<protein>
    <recommendedName>
        <fullName evidence="1">diguanylate cyclase</fullName>
        <ecNumber evidence="1">2.7.7.65</ecNumber>
    </recommendedName>
</protein>
<dbReference type="InterPro" id="IPR050469">
    <property type="entry name" value="Diguanylate_Cyclase"/>
</dbReference>
<evidence type="ECO:0000256" key="2">
    <source>
        <dbReference type="ARBA" id="ARBA00023012"/>
    </source>
</evidence>
<feature type="domain" description="Response regulatory" evidence="7">
    <location>
        <begin position="132"/>
        <end position="249"/>
    </location>
</feature>
<dbReference type="EC" id="2.7.7.65" evidence="1"/>
<dbReference type="InterPro" id="IPR001789">
    <property type="entry name" value="Sig_transdc_resp-reg_receiver"/>
</dbReference>
<evidence type="ECO:0000256" key="6">
    <source>
        <dbReference type="SAM" id="MobiDB-lite"/>
    </source>
</evidence>
<dbReference type="InterPro" id="IPR008207">
    <property type="entry name" value="Sig_transdc_His_kin_Hpt_dom"/>
</dbReference>
<evidence type="ECO:0000259" key="7">
    <source>
        <dbReference type="PROSITE" id="PS50110"/>
    </source>
</evidence>